<organism evidence="10 11">
    <name type="scientific">Victivallis lenta</name>
    <dbReference type="NCBI Taxonomy" id="2606640"/>
    <lineage>
        <taxon>Bacteria</taxon>
        <taxon>Pseudomonadati</taxon>
        <taxon>Lentisphaerota</taxon>
        <taxon>Lentisphaeria</taxon>
        <taxon>Victivallales</taxon>
        <taxon>Victivallaceae</taxon>
        <taxon>Victivallis</taxon>
    </lineage>
</organism>
<dbReference type="InterPro" id="IPR015424">
    <property type="entry name" value="PyrdxlP-dep_Trfase"/>
</dbReference>
<dbReference type="PIRSF" id="PIRSF005572">
    <property type="entry name" value="NifS"/>
    <property type="match status" value="1"/>
</dbReference>
<evidence type="ECO:0000313" key="11">
    <source>
        <dbReference type="Proteomes" id="UP000435649"/>
    </source>
</evidence>
<proteinExistence type="inferred from homology"/>
<keyword evidence="5" id="KW-0663">Pyridoxal phosphate</keyword>
<dbReference type="GO" id="GO:0031071">
    <property type="term" value="F:cysteine desulfurase activity"/>
    <property type="evidence" value="ECO:0007669"/>
    <property type="project" value="UniProtKB-EC"/>
</dbReference>
<dbReference type="InterPro" id="IPR015421">
    <property type="entry name" value="PyrdxlP-dep_Trfase_major"/>
</dbReference>
<keyword evidence="3" id="KW-0808">Transferase</keyword>
<evidence type="ECO:0000313" key="10">
    <source>
        <dbReference type="EMBL" id="MST97807.1"/>
    </source>
</evidence>
<dbReference type="InterPro" id="IPR015422">
    <property type="entry name" value="PyrdxlP-dep_Trfase_small"/>
</dbReference>
<evidence type="ECO:0000256" key="1">
    <source>
        <dbReference type="ARBA" id="ARBA00001933"/>
    </source>
</evidence>
<evidence type="ECO:0000256" key="2">
    <source>
        <dbReference type="ARBA" id="ARBA00006490"/>
    </source>
</evidence>
<dbReference type="SUPFAM" id="SSF53383">
    <property type="entry name" value="PLP-dependent transferases"/>
    <property type="match status" value="1"/>
</dbReference>
<dbReference type="InterPro" id="IPR000192">
    <property type="entry name" value="Aminotrans_V_dom"/>
</dbReference>
<evidence type="ECO:0000256" key="3">
    <source>
        <dbReference type="ARBA" id="ARBA00022679"/>
    </source>
</evidence>
<feature type="domain" description="Aminotransferase class V" evidence="9">
    <location>
        <begin position="3"/>
        <end position="338"/>
    </location>
</feature>
<accession>A0A844G2B6</accession>
<comment type="caution">
    <text evidence="10">The sequence shown here is derived from an EMBL/GenBank/DDBJ whole genome shotgun (WGS) entry which is preliminary data.</text>
</comment>
<dbReference type="Gene3D" id="3.40.640.10">
    <property type="entry name" value="Type I PLP-dependent aspartate aminotransferase-like (Major domain)"/>
    <property type="match status" value="1"/>
</dbReference>
<dbReference type="GO" id="GO:0051536">
    <property type="term" value="F:iron-sulfur cluster binding"/>
    <property type="evidence" value="ECO:0007669"/>
    <property type="project" value="UniProtKB-KW"/>
</dbReference>
<dbReference type="PANTHER" id="PTHR11601">
    <property type="entry name" value="CYSTEINE DESULFURYLASE FAMILY MEMBER"/>
    <property type="match status" value="1"/>
</dbReference>
<comment type="cofactor">
    <cofactor evidence="1">
        <name>pyridoxal 5'-phosphate</name>
        <dbReference type="ChEBI" id="CHEBI:597326"/>
    </cofactor>
</comment>
<evidence type="ECO:0000256" key="5">
    <source>
        <dbReference type="ARBA" id="ARBA00022898"/>
    </source>
</evidence>
<dbReference type="Gene3D" id="3.90.1150.10">
    <property type="entry name" value="Aspartate Aminotransferase, domain 1"/>
    <property type="match status" value="1"/>
</dbReference>
<keyword evidence="4" id="KW-0479">Metal-binding</keyword>
<name>A0A844G2B6_9BACT</name>
<dbReference type="PANTHER" id="PTHR11601:SF34">
    <property type="entry name" value="CYSTEINE DESULFURASE"/>
    <property type="match status" value="1"/>
</dbReference>
<evidence type="ECO:0000256" key="8">
    <source>
        <dbReference type="ARBA" id="ARBA00050776"/>
    </source>
</evidence>
<keyword evidence="11" id="KW-1185">Reference proteome</keyword>
<evidence type="ECO:0000256" key="6">
    <source>
        <dbReference type="ARBA" id="ARBA00023004"/>
    </source>
</evidence>
<dbReference type="EMBL" id="VUNS01000012">
    <property type="protein sequence ID" value="MST97807.1"/>
    <property type="molecule type" value="Genomic_DNA"/>
</dbReference>
<evidence type="ECO:0000256" key="7">
    <source>
        <dbReference type="ARBA" id="ARBA00023014"/>
    </source>
</evidence>
<keyword evidence="7" id="KW-0411">Iron-sulfur</keyword>
<sequence length="363" mass="38003">MMIYLDYNATTPCAPEVVEAMQPYFGTVFGNPSSLHPFGAAAEKAVRRAAEQVAKLICAEPEQILFTGSATESNNHAIRNAPPGELLLTTAEHASLYEPARLRGSVRLVPPCPEAIIAAASTGTALAALNLANHETGELLPEPERIARRLRERGIPLHFDATQAVGKLPVDVRLLGCDSMAFSAHKLYGPKGVGVLYLREPERFRPLLTGGGQQRGLRAGTLDVPGIAGLGKAAELVRFPSSAPRDRFEACLACSGIPHRIAGTGHARLPQTCCVLFPGQDGMKLVALLGEAGVAVSSGSACSSGGLSRILLAAGADPVAAAGALRVSFGLHSTVREAETAADIILETIRKHQTPGVIDVGSY</sequence>
<protein>
    <submittedName>
        <fullName evidence="10">Cysteine desulfurase</fullName>
    </submittedName>
</protein>
<reference evidence="10 11" key="1">
    <citation type="submission" date="2019-08" db="EMBL/GenBank/DDBJ databases">
        <title>In-depth cultivation of the pig gut microbiome towards novel bacterial diversity and tailored functional studies.</title>
        <authorList>
            <person name="Wylensek D."/>
            <person name="Hitch T.C.A."/>
            <person name="Clavel T."/>
        </authorList>
    </citation>
    <scope>NUCLEOTIDE SEQUENCE [LARGE SCALE GENOMIC DNA]</scope>
    <source>
        <strain evidence="10 11">BBE-744-WT-12</strain>
    </source>
</reference>
<dbReference type="Pfam" id="PF00266">
    <property type="entry name" value="Aminotran_5"/>
    <property type="match status" value="1"/>
</dbReference>
<evidence type="ECO:0000259" key="9">
    <source>
        <dbReference type="Pfam" id="PF00266"/>
    </source>
</evidence>
<keyword evidence="6" id="KW-0408">Iron</keyword>
<gene>
    <name evidence="10" type="ORF">FYJ85_12235</name>
</gene>
<evidence type="ECO:0000256" key="4">
    <source>
        <dbReference type="ARBA" id="ARBA00022723"/>
    </source>
</evidence>
<dbReference type="Gene3D" id="1.10.260.50">
    <property type="match status" value="1"/>
</dbReference>
<dbReference type="InterPro" id="IPR016454">
    <property type="entry name" value="Cysteine_dSase"/>
</dbReference>
<dbReference type="Proteomes" id="UP000435649">
    <property type="component" value="Unassembled WGS sequence"/>
</dbReference>
<dbReference type="GO" id="GO:0046872">
    <property type="term" value="F:metal ion binding"/>
    <property type="evidence" value="ECO:0007669"/>
    <property type="project" value="UniProtKB-KW"/>
</dbReference>
<dbReference type="AlphaFoldDB" id="A0A844G2B6"/>
<comment type="similarity">
    <text evidence="2">Belongs to the class-V pyridoxal-phosphate-dependent aminotransferase family. NifS/IscS subfamily.</text>
</comment>
<comment type="catalytic activity">
    <reaction evidence="8">
        <text>(sulfur carrier)-H + L-cysteine = (sulfur carrier)-SH + L-alanine</text>
        <dbReference type="Rhea" id="RHEA:43892"/>
        <dbReference type="Rhea" id="RHEA-COMP:14737"/>
        <dbReference type="Rhea" id="RHEA-COMP:14739"/>
        <dbReference type="ChEBI" id="CHEBI:29917"/>
        <dbReference type="ChEBI" id="CHEBI:35235"/>
        <dbReference type="ChEBI" id="CHEBI:57972"/>
        <dbReference type="ChEBI" id="CHEBI:64428"/>
        <dbReference type="EC" id="2.8.1.7"/>
    </reaction>
</comment>